<reference evidence="2 3" key="1">
    <citation type="submission" date="2017-12" db="EMBL/GenBank/DDBJ databases">
        <title>Comparative genomics of Botrytis spp.</title>
        <authorList>
            <person name="Valero-Jimenez C.A."/>
            <person name="Tapia P."/>
            <person name="Veloso J."/>
            <person name="Silva-Moreno E."/>
            <person name="Staats M."/>
            <person name="Valdes J.H."/>
            <person name="Van Kan J.A.L."/>
        </authorList>
    </citation>
    <scope>NUCLEOTIDE SEQUENCE [LARGE SCALE GENOMIC DNA]</scope>
    <source>
        <strain evidence="2 3">MUCL435</strain>
    </source>
</reference>
<evidence type="ECO:0000313" key="2">
    <source>
        <dbReference type="EMBL" id="THV49057.1"/>
    </source>
</evidence>
<dbReference type="EMBL" id="PQXL01000213">
    <property type="protein sequence ID" value="THV49057.1"/>
    <property type="molecule type" value="Genomic_DNA"/>
</dbReference>
<dbReference type="PANTHER" id="PTHR24148:SF64">
    <property type="entry name" value="HETEROKARYON INCOMPATIBILITY DOMAIN-CONTAINING PROTEIN"/>
    <property type="match status" value="1"/>
</dbReference>
<dbReference type="Pfam" id="PF06985">
    <property type="entry name" value="HET"/>
    <property type="match status" value="1"/>
</dbReference>
<comment type="caution">
    <text evidence="2">The sequence shown here is derived from an EMBL/GenBank/DDBJ whole genome shotgun (WGS) entry which is preliminary data.</text>
</comment>
<dbReference type="AlphaFoldDB" id="A0A4S8QUS0"/>
<sequence>MENLEPHTHTRLRSPRSIRILKLLPSVKQNAPIQCRLAELDIDHYTSHDYETPGPYEALSYVWGSRSGSILIECDGKALLVTENCHSALLRLRRRFRSRALWIDSICIDQEKSKPSEEERIVQIQLMGEVYRIASCVIVWLGRCSVSTKGILMIFQASTIMELLSLGVPDVPFERWKSSILFKSYARVQENTKLHQSWIELENNPWLFRCWTIQEVVFSRKCIVKWGSSSIRWQLLSSGMHVLESHTLSTYRINNGSYQAINVREILRRSVNTQKSKTSLVMRCVQLSQKKVSDSTPPQSTDLQHPSQRPFDLEIILLSSALEFDATVPHDKIFSMYPLLRFWDLVLPQINYDQPFEVLCEELTRCWFNSTQNLRIILLAARLPSNESRLPSWVPDWGNRQSAVDYRLTVNKNAVIDPRNIFYKGKRSSRGSSLDSYSKSITGKLHLRGLSLGLISRTLVRDIPDNLSEEQLIPDAFRVFRTWCCAANDSSVYSTGRESRDALFFTIFDSSPDYCKKEPMFRVISGLLYDLMLYPDCQLLNLAQAQGAYVPFLVVESGDELWRRALSDMAASLSTSLIDNQSPDLDLLFDHPSKVSMSRVYERIIFTVGTFAGILNDLQNNSLFFLDSCYGLAPCTAQESDEVYLLKGLELPVVLRPSGENYSFVGPCSYIHGVMEGQRWPEDESELQDLVLV</sequence>
<dbReference type="InterPro" id="IPR010730">
    <property type="entry name" value="HET"/>
</dbReference>
<proteinExistence type="predicted"/>
<dbReference type="Proteomes" id="UP000308671">
    <property type="component" value="Unassembled WGS sequence"/>
</dbReference>
<gene>
    <name evidence="2" type="ORF">BGAL_0213g00030</name>
</gene>
<dbReference type="InterPro" id="IPR052895">
    <property type="entry name" value="HetReg/Transcr_Mod"/>
</dbReference>
<organism evidence="2 3">
    <name type="scientific">Botrytis galanthina</name>
    <dbReference type="NCBI Taxonomy" id="278940"/>
    <lineage>
        <taxon>Eukaryota</taxon>
        <taxon>Fungi</taxon>
        <taxon>Dikarya</taxon>
        <taxon>Ascomycota</taxon>
        <taxon>Pezizomycotina</taxon>
        <taxon>Leotiomycetes</taxon>
        <taxon>Helotiales</taxon>
        <taxon>Sclerotiniaceae</taxon>
        <taxon>Botrytis</taxon>
    </lineage>
</organism>
<name>A0A4S8QUS0_9HELO</name>
<evidence type="ECO:0000313" key="3">
    <source>
        <dbReference type="Proteomes" id="UP000308671"/>
    </source>
</evidence>
<accession>A0A4S8QUS0</accession>
<feature type="domain" description="Heterokaryon incompatibility" evidence="1">
    <location>
        <begin position="56"/>
        <end position="215"/>
    </location>
</feature>
<evidence type="ECO:0000259" key="1">
    <source>
        <dbReference type="Pfam" id="PF06985"/>
    </source>
</evidence>
<dbReference type="PANTHER" id="PTHR24148">
    <property type="entry name" value="ANKYRIN REPEAT DOMAIN-CONTAINING PROTEIN 39 HOMOLOG-RELATED"/>
    <property type="match status" value="1"/>
</dbReference>
<dbReference type="OrthoDB" id="194358at2759"/>
<protein>
    <recommendedName>
        <fullName evidence="1">Heterokaryon incompatibility domain-containing protein</fullName>
    </recommendedName>
</protein>
<keyword evidence="3" id="KW-1185">Reference proteome</keyword>